<proteinExistence type="inferred from homology"/>
<evidence type="ECO:0000313" key="8">
    <source>
        <dbReference type="Proteomes" id="UP001253848"/>
    </source>
</evidence>
<evidence type="ECO:0000256" key="1">
    <source>
        <dbReference type="ARBA" id="ARBA00004442"/>
    </source>
</evidence>
<dbReference type="InterPro" id="IPR012944">
    <property type="entry name" value="SusD_RagB_dom"/>
</dbReference>
<dbReference type="InterPro" id="IPR011990">
    <property type="entry name" value="TPR-like_helical_dom_sf"/>
</dbReference>
<accession>A0ABU3DMY8</accession>
<dbReference type="Pfam" id="PF07980">
    <property type="entry name" value="SusD_RagB"/>
    <property type="match status" value="1"/>
</dbReference>
<feature type="domain" description="RagB/SusD" evidence="6">
    <location>
        <begin position="310"/>
        <end position="595"/>
    </location>
</feature>
<evidence type="ECO:0000313" key="7">
    <source>
        <dbReference type="EMBL" id="MDT0684973.1"/>
    </source>
</evidence>
<dbReference type="RefSeq" id="WP_311498413.1">
    <property type="nucleotide sequence ID" value="NZ_JAVRHN010000001.1"/>
</dbReference>
<protein>
    <submittedName>
        <fullName evidence="7">RagB/SusD family nutrient uptake outer membrane protein</fullName>
    </submittedName>
</protein>
<reference evidence="7 8" key="1">
    <citation type="submission" date="2023-09" db="EMBL/GenBank/DDBJ databases">
        <authorList>
            <person name="Rey-Velasco X."/>
        </authorList>
    </citation>
    <scope>NUCLEOTIDE SEQUENCE [LARGE SCALE GENOMIC DNA]</scope>
    <source>
        <strain evidence="7 8">F225</strain>
    </source>
</reference>
<dbReference type="SUPFAM" id="SSF48452">
    <property type="entry name" value="TPR-like"/>
    <property type="match status" value="1"/>
</dbReference>
<comment type="subcellular location">
    <subcellularLocation>
        <location evidence="1">Cell outer membrane</location>
    </subcellularLocation>
</comment>
<dbReference type="EMBL" id="JAVRHN010000001">
    <property type="protein sequence ID" value="MDT0684973.1"/>
    <property type="molecule type" value="Genomic_DNA"/>
</dbReference>
<dbReference type="Proteomes" id="UP001253848">
    <property type="component" value="Unassembled WGS sequence"/>
</dbReference>
<keyword evidence="4" id="KW-0472">Membrane</keyword>
<evidence type="ECO:0000259" key="6">
    <source>
        <dbReference type="Pfam" id="PF07980"/>
    </source>
</evidence>
<keyword evidence="8" id="KW-1185">Reference proteome</keyword>
<evidence type="ECO:0000256" key="3">
    <source>
        <dbReference type="ARBA" id="ARBA00022729"/>
    </source>
</evidence>
<gene>
    <name evidence="7" type="ORF">RM541_01255</name>
</gene>
<comment type="similarity">
    <text evidence="2">Belongs to the SusD family.</text>
</comment>
<sequence length="595" mass="68172">MKRIDKFLKAGNLLLIGLIVLVSFSCEEDFLENEDKTNLVDATQWESETTADLFLNDIYSDIPNKGNQPENLDNFTDDNDAGFYYTSWNWKQGILTPASSGFEVWGGISGPTDHHPWGDTYERVRKINLYIQKLQEYSSNFSEDYIAQRTDEARFLRAYFYSELFMHVGGLIIHTEPLDRNLMDESELYKPRSTFGETFEFLTSELGSIVDNGNLQIKYNNGDPDAGRATLGAALALKGWLELYAASPLFNDDPAVDDPKNLISFSSADDSRWAKAAATNKQFIDTYEGIYSLFPNLEDLWRAENEYNSEVIWDRQVVANVMGSNYEQYGGPVWINGVYYTWGNYNPTQELVDQFAMANGKEITDPTSGYDPQNPYEGREQRFYDFIVYDGAPFYLDWMEEVDTIYTRIDKVNPSLNEIDFGSDDVGNTGYYSKKKLNNDAPRGSGASGQNYIFYRYAQVLLNYAEAQNEAVGPDASVYEAVNKIRNRGDLPDLEEGLTQDQMREAIRRERRVELAYENVRFFDIIRWKVAEDVMNVDKHGMKITNTSPEDNSGTWVYEPIPLNHPHTFTPKMYMNPIPQAVIDQNNKIEQNPGY</sequence>
<keyword evidence="3" id="KW-0732">Signal</keyword>
<evidence type="ECO:0000256" key="5">
    <source>
        <dbReference type="ARBA" id="ARBA00023237"/>
    </source>
</evidence>
<evidence type="ECO:0000256" key="4">
    <source>
        <dbReference type="ARBA" id="ARBA00023136"/>
    </source>
</evidence>
<organism evidence="7 8">
    <name type="scientific">Autumnicola psychrophila</name>
    <dbReference type="NCBI Taxonomy" id="3075592"/>
    <lineage>
        <taxon>Bacteria</taxon>
        <taxon>Pseudomonadati</taxon>
        <taxon>Bacteroidota</taxon>
        <taxon>Flavobacteriia</taxon>
        <taxon>Flavobacteriales</taxon>
        <taxon>Flavobacteriaceae</taxon>
        <taxon>Autumnicola</taxon>
    </lineage>
</organism>
<dbReference type="PROSITE" id="PS51257">
    <property type="entry name" value="PROKAR_LIPOPROTEIN"/>
    <property type="match status" value="1"/>
</dbReference>
<evidence type="ECO:0000256" key="2">
    <source>
        <dbReference type="ARBA" id="ARBA00006275"/>
    </source>
</evidence>
<dbReference type="Gene3D" id="1.25.40.390">
    <property type="match status" value="1"/>
</dbReference>
<keyword evidence="5" id="KW-0998">Cell outer membrane</keyword>
<comment type="caution">
    <text evidence="7">The sequence shown here is derived from an EMBL/GenBank/DDBJ whole genome shotgun (WGS) entry which is preliminary data.</text>
</comment>
<name>A0ABU3DMY8_9FLAO</name>